<protein>
    <submittedName>
        <fullName evidence="1">Uncharacterized protein</fullName>
    </submittedName>
</protein>
<accession>A0ABD0NPZ2</accession>
<reference evidence="1 2" key="1">
    <citation type="submission" date="2024-05" db="EMBL/GenBank/DDBJ databases">
        <title>Genome sequencing and assembly of Indian major carp, Cirrhinus mrigala (Hamilton, 1822).</title>
        <authorList>
            <person name="Mohindra V."/>
            <person name="Chowdhury L.M."/>
            <person name="Lal K."/>
            <person name="Jena J.K."/>
        </authorList>
    </citation>
    <scope>NUCLEOTIDE SEQUENCE [LARGE SCALE GENOMIC DNA]</scope>
    <source>
        <strain evidence="1">CM1030</strain>
        <tissue evidence="1">Blood</tissue>
    </source>
</reference>
<evidence type="ECO:0000313" key="2">
    <source>
        <dbReference type="Proteomes" id="UP001529510"/>
    </source>
</evidence>
<gene>
    <name evidence="1" type="ORF">M9458_039530</name>
</gene>
<evidence type="ECO:0000313" key="1">
    <source>
        <dbReference type="EMBL" id="KAL0163777.1"/>
    </source>
</evidence>
<sequence length="199" mass="22379">GSSLGKHHLIVRFLRGVRKLNPPMSHLIPSWDLSVVLLGLWKDPFEPLDSVELKYLSLKTSLLITLTSIKRVGDLHAFLVNELCLEFGLADSHVTVRPWPGYVPKVPTPPFQDQVVNLQELPPEEADPAFVLLCHIHALHIYVERTPSFRCSEQLFACFSGQQKGNAVLKQRLAHWVVDAITLVYQSQSDLECCHLSGI</sequence>
<dbReference type="Proteomes" id="UP001529510">
    <property type="component" value="Unassembled WGS sequence"/>
</dbReference>
<feature type="non-terminal residue" evidence="1">
    <location>
        <position position="1"/>
    </location>
</feature>
<dbReference type="AlphaFoldDB" id="A0ABD0NPZ2"/>
<comment type="caution">
    <text evidence="1">The sequence shown here is derived from an EMBL/GenBank/DDBJ whole genome shotgun (WGS) entry which is preliminary data.</text>
</comment>
<dbReference type="PANTHER" id="PTHR35617">
    <property type="entry name" value="PHAGE_INTEGRASE DOMAIN-CONTAINING PROTEIN"/>
    <property type="match status" value="1"/>
</dbReference>
<proteinExistence type="predicted"/>
<organism evidence="1 2">
    <name type="scientific">Cirrhinus mrigala</name>
    <name type="common">Mrigala</name>
    <dbReference type="NCBI Taxonomy" id="683832"/>
    <lineage>
        <taxon>Eukaryota</taxon>
        <taxon>Metazoa</taxon>
        <taxon>Chordata</taxon>
        <taxon>Craniata</taxon>
        <taxon>Vertebrata</taxon>
        <taxon>Euteleostomi</taxon>
        <taxon>Actinopterygii</taxon>
        <taxon>Neopterygii</taxon>
        <taxon>Teleostei</taxon>
        <taxon>Ostariophysi</taxon>
        <taxon>Cypriniformes</taxon>
        <taxon>Cyprinidae</taxon>
        <taxon>Labeoninae</taxon>
        <taxon>Labeonini</taxon>
        <taxon>Cirrhinus</taxon>
    </lineage>
</organism>
<feature type="non-terminal residue" evidence="1">
    <location>
        <position position="199"/>
    </location>
</feature>
<dbReference type="EMBL" id="JAMKFB020000020">
    <property type="protein sequence ID" value="KAL0163777.1"/>
    <property type="molecule type" value="Genomic_DNA"/>
</dbReference>
<dbReference type="PANTHER" id="PTHR35617:SF3">
    <property type="entry name" value="CORE-BINDING (CB) DOMAIN-CONTAINING PROTEIN"/>
    <property type="match status" value="1"/>
</dbReference>
<keyword evidence="2" id="KW-1185">Reference proteome</keyword>
<name>A0ABD0NPZ2_CIRMR</name>